<evidence type="ECO:0000313" key="2">
    <source>
        <dbReference type="EMBL" id="AKA85943.1"/>
    </source>
</evidence>
<dbReference type="Proteomes" id="UP000033099">
    <property type="component" value="Chromosome"/>
</dbReference>
<feature type="transmembrane region" description="Helical" evidence="1">
    <location>
        <begin position="522"/>
        <end position="544"/>
    </location>
</feature>
<dbReference type="KEGG" id="pfb:VO64_5397"/>
<gene>
    <name evidence="2" type="ORF">VO64_5397</name>
</gene>
<sequence>MNSPDDYDSATAQRLLSAWKAMREGKLRFPPSLKHHGDELLAAPLTAIGLVDTKGMSKETLLIAKSFGTALSIQREQTLKEKTAAPSPAMNDVQVKLFALFSSLFSALTGRAVDLVQDKDEIKERMLWRFKHQPDVLANAVNQAAEELGKFYNNHSTNMFQQAKNFGGMRLVTGGQRVFGSSALNGVRITGLYADTQLIPDPIYPLLSSDLHLNAAPLQLAIQLFDILQLRPLVDADLQVPAVFVFPSFEGPLEQNDAHTKLGLERLAIRLIAPICHGQIQSLEELFDYSSKQETAFLDALMPSGLFVPPGGTPGIQLSASDAASQYLKELEGVRSATLLDQMKRTPIGPLLLNGVLERLRPHYHLFENAGELGAQPLLSQPVHWHYFEKIAQANARELRSQNVISDQALQTLRAVQDDSLSWLANIPLTTLAQLISNNEHRWLREELNKYTSQLASAGPIDTNDMIKEVSHGLASLVQRQRKSLKNIEAKYAPKKAAVVAGGIVGAGLVASAVMLPFLSPFLAVGVPAVALTGVAGGALFGFGKEKIGEAVEKRHAGQSMLGVLATARPHQ</sequence>
<evidence type="ECO:0000256" key="1">
    <source>
        <dbReference type="SAM" id="Phobius"/>
    </source>
</evidence>
<keyword evidence="1" id="KW-1133">Transmembrane helix</keyword>
<accession>A0AAU8U6L9</accession>
<dbReference type="RefSeq" id="WP_046072031.1">
    <property type="nucleotide sequence ID" value="NZ_CP011117.2"/>
</dbReference>
<proteinExistence type="predicted"/>
<reference evidence="2 3" key="1">
    <citation type="journal article" date="2015" name="Genome Announc.">
        <title>Complete Genome Sequence of Biocontrol Strain Pseudomonas fluorescens LBUM223.</title>
        <authorList>
            <person name="Roquigny R."/>
            <person name="Arseneault T."/>
            <person name="Gadkar V.J."/>
            <person name="Novinscak A."/>
            <person name="Joly D.L."/>
            <person name="Filion M."/>
        </authorList>
    </citation>
    <scope>NUCLEOTIDE SEQUENCE [LARGE SCALE GENOMIC DNA]</scope>
    <source>
        <strain evidence="2 3">LBUM223</strain>
    </source>
</reference>
<organism evidence="2 3">
    <name type="scientific">Pseudomonas synxantha</name>
    <dbReference type="NCBI Taxonomy" id="47883"/>
    <lineage>
        <taxon>Bacteria</taxon>
        <taxon>Pseudomonadati</taxon>
        <taxon>Pseudomonadota</taxon>
        <taxon>Gammaproteobacteria</taxon>
        <taxon>Pseudomonadales</taxon>
        <taxon>Pseudomonadaceae</taxon>
        <taxon>Pseudomonas</taxon>
    </lineage>
</organism>
<keyword evidence="1" id="KW-0472">Membrane</keyword>
<keyword evidence="1" id="KW-0812">Transmembrane</keyword>
<evidence type="ECO:0008006" key="4">
    <source>
        <dbReference type="Google" id="ProtNLM"/>
    </source>
</evidence>
<feature type="transmembrane region" description="Helical" evidence="1">
    <location>
        <begin position="497"/>
        <end position="516"/>
    </location>
</feature>
<name>A0AAU8U6L9_9PSED</name>
<dbReference type="EMBL" id="CP011117">
    <property type="protein sequence ID" value="AKA85943.1"/>
    <property type="molecule type" value="Genomic_DNA"/>
</dbReference>
<evidence type="ECO:0000313" key="3">
    <source>
        <dbReference type="Proteomes" id="UP000033099"/>
    </source>
</evidence>
<protein>
    <recommendedName>
        <fullName evidence="4">Transmembrane protein</fullName>
    </recommendedName>
</protein>
<dbReference type="AlphaFoldDB" id="A0AAU8U6L9"/>